<feature type="compositionally biased region" description="Basic and acidic residues" evidence="9">
    <location>
        <begin position="1"/>
        <end position="13"/>
    </location>
</feature>
<evidence type="ECO:0000313" key="14">
    <source>
        <dbReference type="Proteomes" id="UP000655225"/>
    </source>
</evidence>
<evidence type="ECO:0000256" key="7">
    <source>
        <dbReference type="ARBA" id="ARBA00022840"/>
    </source>
</evidence>
<accession>A0A835DCV8</accession>
<dbReference type="PANTHER" id="PTHR47973">
    <property type="entry name" value="CYSTEINE-RICH RECEPTOR-LIKE PROTEIN KINASE 3"/>
    <property type="match status" value="1"/>
</dbReference>
<dbReference type="Proteomes" id="UP000655225">
    <property type="component" value="Unassembled WGS sequence"/>
</dbReference>
<keyword evidence="7" id="KW-0067">ATP-binding</keyword>
<protein>
    <submittedName>
        <fullName evidence="13">Uncharacterized protein</fullName>
    </submittedName>
</protein>
<dbReference type="InterPro" id="IPR052059">
    <property type="entry name" value="CR_Ser/Thr_kinase"/>
</dbReference>
<evidence type="ECO:0000256" key="5">
    <source>
        <dbReference type="ARBA" id="ARBA00022741"/>
    </source>
</evidence>
<dbReference type="PROSITE" id="PS50011">
    <property type="entry name" value="PROTEIN_KINASE_DOM"/>
    <property type="match status" value="1"/>
</dbReference>
<dbReference type="GO" id="GO:0004674">
    <property type="term" value="F:protein serine/threonine kinase activity"/>
    <property type="evidence" value="ECO:0007669"/>
    <property type="project" value="UniProtKB-KW"/>
</dbReference>
<dbReference type="CDD" id="cd23509">
    <property type="entry name" value="Gnk2-like"/>
    <property type="match status" value="2"/>
</dbReference>
<proteinExistence type="predicted"/>
<sequence>MVRTKNASEEPSPKRRKSSKGKAVASSFVPVQALSFLNEKSEKRYREIFNKLTVVYGKFLDPAFFTLWGLEHITEHFKALDWLTFLTSSEPMYPELVNLFYTHFDMRDMPGIMSEMPPMPVSINEELASSILPNTSQMEMLEKWCFHYYHEWRKIYAACGRLGAVMGIQRLVIDQRKKPKDAIQNLLLVLLHNLSDDDLIVESRGNTLADLGEQLKNSNTTRFATAQRVRASDPVYAMAQCRDYLSTADCLTCFAAAEYESSSFFDQGTLPGNAPICGNRTTSQTSGFSAAVGGLLADLLVATPRIVSLFAAATKREGGGAAVYGVAQCALTLSKATCEECLSVAYGNIQSCPPNADGRAVDAGCFMRYSDTSFFSDNQTTNLIPFLRKGGSSKKKAIIAGVVGGVGVVLFLVLIFLYLRQRRKPKKAAKGSCQRSGKEGLLKNEKLVAVKKLTIGQSSKAKADFESEVKLISNVHHRNLIRLLGCCSKGPELLLVYEYMAKSSLDKFLFGKIHLYYDFTIGVF</sequence>
<dbReference type="Pfam" id="PF01657">
    <property type="entry name" value="Stress-antifung"/>
    <property type="match status" value="2"/>
</dbReference>
<feature type="transmembrane region" description="Helical" evidence="10">
    <location>
        <begin position="397"/>
        <end position="419"/>
    </location>
</feature>
<dbReference type="Pfam" id="PF07714">
    <property type="entry name" value="PK_Tyr_Ser-Thr"/>
    <property type="match status" value="1"/>
</dbReference>
<keyword evidence="2" id="KW-0808">Transferase</keyword>
<reference evidence="13 14" key="1">
    <citation type="submission" date="2020-04" db="EMBL/GenBank/DDBJ databases">
        <title>Plant Genome Project.</title>
        <authorList>
            <person name="Zhang R.-G."/>
        </authorList>
    </citation>
    <scope>NUCLEOTIDE SEQUENCE [LARGE SCALE GENOMIC DNA]</scope>
    <source>
        <strain evidence="13">YNK0</strain>
        <tissue evidence="13">Leaf</tissue>
    </source>
</reference>
<feature type="region of interest" description="Disordered" evidence="9">
    <location>
        <begin position="1"/>
        <end position="23"/>
    </location>
</feature>
<keyword evidence="1" id="KW-0723">Serine/threonine-protein kinase</keyword>
<dbReference type="InterPro" id="IPR038408">
    <property type="entry name" value="GNK2_sf"/>
</dbReference>
<organism evidence="13 14">
    <name type="scientific">Tetracentron sinense</name>
    <name type="common">Spur-leaf</name>
    <dbReference type="NCBI Taxonomy" id="13715"/>
    <lineage>
        <taxon>Eukaryota</taxon>
        <taxon>Viridiplantae</taxon>
        <taxon>Streptophyta</taxon>
        <taxon>Embryophyta</taxon>
        <taxon>Tracheophyta</taxon>
        <taxon>Spermatophyta</taxon>
        <taxon>Magnoliopsida</taxon>
        <taxon>Trochodendrales</taxon>
        <taxon>Trochodendraceae</taxon>
        <taxon>Tetracentron</taxon>
    </lineage>
</organism>
<evidence type="ECO:0000256" key="10">
    <source>
        <dbReference type="SAM" id="Phobius"/>
    </source>
</evidence>
<dbReference type="InterPro" id="IPR002902">
    <property type="entry name" value="GNK2"/>
</dbReference>
<feature type="domain" description="Protein kinase" evidence="11">
    <location>
        <begin position="419"/>
        <end position="524"/>
    </location>
</feature>
<feature type="domain" description="Gnk2-homologous" evidence="12">
    <location>
        <begin position="270"/>
        <end position="374"/>
    </location>
</feature>
<name>A0A835DCV8_TETSI</name>
<keyword evidence="8" id="KW-0675">Receptor</keyword>
<evidence type="ECO:0000256" key="2">
    <source>
        <dbReference type="ARBA" id="ARBA00022679"/>
    </source>
</evidence>
<dbReference type="OrthoDB" id="4062651at2759"/>
<evidence type="ECO:0000256" key="1">
    <source>
        <dbReference type="ARBA" id="ARBA00022527"/>
    </source>
</evidence>
<evidence type="ECO:0000256" key="8">
    <source>
        <dbReference type="ARBA" id="ARBA00023170"/>
    </source>
</evidence>
<keyword evidence="3" id="KW-0732">Signal</keyword>
<evidence type="ECO:0000256" key="6">
    <source>
        <dbReference type="ARBA" id="ARBA00022777"/>
    </source>
</evidence>
<keyword evidence="10" id="KW-1133">Transmembrane helix</keyword>
<dbReference type="AlphaFoldDB" id="A0A835DCV8"/>
<comment type="caution">
    <text evidence="13">The sequence shown here is derived from an EMBL/GenBank/DDBJ whole genome shotgun (WGS) entry which is preliminary data.</text>
</comment>
<evidence type="ECO:0000256" key="3">
    <source>
        <dbReference type="ARBA" id="ARBA00022729"/>
    </source>
</evidence>
<evidence type="ECO:0000313" key="13">
    <source>
        <dbReference type="EMBL" id="KAF8398758.1"/>
    </source>
</evidence>
<dbReference type="GO" id="GO:0005524">
    <property type="term" value="F:ATP binding"/>
    <property type="evidence" value="ECO:0007669"/>
    <property type="project" value="UniProtKB-KW"/>
</dbReference>
<gene>
    <name evidence="13" type="ORF">HHK36_014616</name>
</gene>
<dbReference type="FunFam" id="3.30.430.20:FF:000017">
    <property type="entry name" value="Cysteine-rich receptor-like protein kinase 2"/>
    <property type="match status" value="1"/>
</dbReference>
<dbReference type="InterPro" id="IPR011009">
    <property type="entry name" value="Kinase-like_dom_sf"/>
</dbReference>
<keyword evidence="4" id="KW-0677">Repeat</keyword>
<dbReference type="Gene3D" id="3.30.430.20">
    <property type="entry name" value="Gnk2 domain, C-X8-C-X2-C motif"/>
    <property type="match status" value="2"/>
</dbReference>
<dbReference type="PROSITE" id="PS51473">
    <property type="entry name" value="GNK2"/>
    <property type="match status" value="1"/>
</dbReference>
<keyword evidence="10" id="KW-0472">Membrane</keyword>
<keyword evidence="10" id="KW-0812">Transmembrane</keyword>
<keyword evidence="5" id="KW-0547">Nucleotide-binding</keyword>
<evidence type="ECO:0000256" key="9">
    <source>
        <dbReference type="SAM" id="MobiDB-lite"/>
    </source>
</evidence>
<evidence type="ECO:0000259" key="11">
    <source>
        <dbReference type="PROSITE" id="PS50011"/>
    </source>
</evidence>
<keyword evidence="14" id="KW-1185">Reference proteome</keyword>
<dbReference type="InterPro" id="IPR000719">
    <property type="entry name" value="Prot_kinase_dom"/>
</dbReference>
<dbReference type="SUPFAM" id="SSF56112">
    <property type="entry name" value="Protein kinase-like (PK-like)"/>
    <property type="match status" value="1"/>
</dbReference>
<dbReference type="EMBL" id="JABCRI010000010">
    <property type="protein sequence ID" value="KAF8398758.1"/>
    <property type="molecule type" value="Genomic_DNA"/>
</dbReference>
<evidence type="ECO:0000259" key="12">
    <source>
        <dbReference type="PROSITE" id="PS51473"/>
    </source>
</evidence>
<dbReference type="InterPro" id="IPR001245">
    <property type="entry name" value="Ser-Thr/Tyr_kinase_cat_dom"/>
</dbReference>
<keyword evidence="6" id="KW-0418">Kinase</keyword>
<evidence type="ECO:0000256" key="4">
    <source>
        <dbReference type="ARBA" id="ARBA00022737"/>
    </source>
</evidence>
<dbReference type="Gene3D" id="3.30.200.20">
    <property type="entry name" value="Phosphorylase Kinase, domain 1"/>
    <property type="match status" value="1"/>
</dbReference>